<reference evidence="1" key="1">
    <citation type="submission" date="2020-05" db="EMBL/GenBank/DDBJ databases">
        <title>Large-scale comparative analyses of tick genomes elucidate their genetic diversity and vector capacities.</title>
        <authorList>
            <person name="Jia N."/>
            <person name="Wang J."/>
            <person name="Shi W."/>
            <person name="Du L."/>
            <person name="Sun Y."/>
            <person name="Zhan W."/>
            <person name="Jiang J."/>
            <person name="Wang Q."/>
            <person name="Zhang B."/>
            <person name="Ji P."/>
            <person name="Sakyi L.B."/>
            <person name="Cui X."/>
            <person name="Yuan T."/>
            <person name="Jiang B."/>
            <person name="Yang W."/>
            <person name="Lam T.T.-Y."/>
            <person name="Chang Q."/>
            <person name="Ding S."/>
            <person name="Wang X."/>
            <person name="Zhu J."/>
            <person name="Ruan X."/>
            <person name="Zhao L."/>
            <person name="Wei J."/>
            <person name="Que T."/>
            <person name="Du C."/>
            <person name="Cheng J."/>
            <person name="Dai P."/>
            <person name="Han X."/>
            <person name="Huang E."/>
            <person name="Gao Y."/>
            <person name="Liu J."/>
            <person name="Shao H."/>
            <person name="Ye R."/>
            <person name="Li L."/>
            <person name="Wei W."/>
            <person name="Wang X."/>
            <person name="Wang C."/>
            <person name="Yang T."/>
            <person name="Huo Q."/>
            <person name="Li W."/>
            <person name="Guo W."/>
            <person name="Chen H."/>
            <person name="Zhou L."/>
            <person name="Ni X."/>
            <person name="Tian J."/>
            <person name="Zhou Y."/>
            <person name="Sheng Y."/>
            <person name="Liu T."/>
            <person name="Pan Y."/>
            <person name="Xia L."/>
            <person name="Li J."/>
            <person name="Zhao F."/>
            <person name="Cao W."/>
        </authorList>
    </citation>
    <scope>NUCLEOTIDE SEQUENCE</scope>
    <source>
        <strain evidence="1">Dsil-2018</strain>
    </source>
</reference>
<accession>A0ACB8CNB4</accession>
<evidence type="ECO:0000313" key="2">
    <source>
        <dbReference type="Proteomes" id="UP000821865"/>
    </source>
</evidence>
<proteinExistence type="predicted"/>
<organism evidence="1 2">
    <name type="scientific">Dermacentor silvarum</name>
    <name type="common">Tick</name>
    <dbReference type="NCBI Taxonomy" id="543639"/>
    <lineage>
        <taxon>Eukaryota</taxon>
        <taxon>Metazoa</taxon>
        <taxon>Ecdysozoa</taxon>
        <taxon>Arthropoda</taxon>
        <taxon>Chelicerata</taxon>
        <taxon>Arachnida</taxon>
        <taxon>Acari</taxon>
        <taxon>Parasitiformes</taxon>
        <taxon>Ixodida</taxon>
        <taxon>Ixodoidea</taxon>
        <taxon>Ixodidae</taxon>
        <taxon>Rhipicephalinae</taxon>
        <taxon>Dermacentor</taxon>
    </lineage>
</organism>
<evidence type="ECO:0000313" key="1">
    <source>
        <dbReference type="EMBL" id="KAH7946387.1"/>
    </source>
</evidence>
<comment type="caution">
    <text evidence="1">The sequence shown here is derived from an EMBL/GenBank/DDBJ whole genome shotgun (WGS) entry which is preliminary data.</text>
</comment>
<name>A0ACB8CNB4_DERSI</name>
<protein>
    <submittedName>
        <fullName evidence="1">Uncharacterized protein</fullName>
    </submittedName>
</protein>
<keyword evidence="2" id="KW-1185">Reference proteome</keyword>
<gene>
    <name evidence="1" type="ORF">HPB49_024162</name>
</gene>
<dbReference type="EMBL" id="CM023475">
    <property type="protein sequence ID" value="KAH7946387.1"/>
    <property type="molecule type" value="Genomic_DNA"/>
</dbReference>
<sequence>MARFPAGVTKIFSLAALNFLQHDETPECAPGGSNGNYIMFARATTGLQLFNRKFSSCSVRSISAVLYAILNGHYDKENCFLSHQESFCGNNVREENEDCDCGYHEKDCHDLCCYARKNSQRAAGCTLRPNAQCSPSAGSCCSTECHYVCQSGRCEGSICQKYGFDDCQRSTTGSSHSPMDMCLVDCKHPDSRKYRWPLSSEQRPLFDFPSQQLCFWSPSLQQSLLRGSWQCVSIFDRP</sequence>
<dbReference type="Proteomes" id="UP000821865">
    <property type="component" value="Chromosome 6"/>
</dbReference>